<feature type="transmembrane region" description="Helical" evidence="1">
    <location>
        <begin position="222"/>
        <end position="242"/>
    </location>
</feature>
<evidence type="ECO:0000313" key="3">
    <source>
        <dbReference type="EMBL" id="NER13900.1"/>
    </source>
</evidence>
<proteinExistence type="predicted"/>
<feature type="transmembrane region" description="Helical" evidence="1">
    <location>
        <begin position="164"/>
        <end position="184"/>
    </location>
</feature>
<keyword evidence="4" id="KW-1185">Reference proteome</keyword>
<keyword evidence="1" id="KW-0812">Transmembrane</keyword>
<evidence type="ECO:0000259" key="2">
    <source>
        <dbReference type="Pfam" id="PF00892"/>
    </source>
</evidence>
<dbReference type="Pfam" id="PF00892">
    <property type="entry name" value="EamA"/>
    <property type="match status" value="2"/>
</dbReference>
<accession>A0A6P0UN57</accession>
<dbReference type="Proteomes" id="UP000468581">
    <property type="component" value="Unassembled WGS sequence"/>
</dbReference>
<dbReference type="PANTHER" id="PTHR22911:SF79">
    <property type="entry name" value="MOBA-LIKE NTP TRANSFERASE DOMAIN-CONTAINING PROTEIN"/>
    <property type="match status" value="1"/>
</dbReference>
<feature type="transmembrane region" description="Helical" evidence="1">
    <location>
        <begin position="132"/>
        <end position="152"/>
    </location>
</feature>
<feature type="domain" description="EamA" evidence="2">
    <location>
        <begin position="1"/>
        <end position="122"/>
    </location>
</feature>
<dbReference type="InterPro" id="IPR000620">
    <property type="entry name" value="EamA_dom"/>
</dbReference>
<dbReference type="InterPro" id="IPR037185">
    <property type="entry name" value="EmrE-like"/>
</dbReference>
<feature type="domain" description="EamA" evidence="2">
    <location>
        <begin position="134"/>
        <end position="263"/>
    </location>
</feature>
<name>A0A6P0UN57_9FLAO</name>
<comment type="caution">
    <text evidence="3">The sequence shown here is derived from an EMBL/GenBank/DDBJ whole genome shotgun (WGS) entry which is preliminary data.</text>
</comment>
<feature type="transmembrane region" description="Helical" evidence="1">
    <location>
        <begin position="22"/>
        <end position="41"/>
    </location>
</feature>
<feature type="transmembrane region" description="Helical" evidence="1">
    <location>
        <begin position="107"/>
        <end position="126"/>
    </location>
</feature>
<protein>
    <submittedName>
        <fullName evidence="3">EamA family transporter</fullName>
    </submittedName>
</protein>
<evidence type="ECO:0000256" key="1">
    <source>
        <dbReference type="SAM" id="Phobius"/>
    </source>
</evidence>
<dbReference type="AlphaFoldDB" id="A0A6P0UN57"/>
<gene>
    <name evidence="3" type="ORF">GWK08_10645</name>
</gene>
<dbReference type="SUPFAM" id="SSF103481">
    <property type="entry name" value="Multidrug resistance efflux transporter EmrE"/>
    <property type="match status" value="2"/>
</dbReference>
<dbReference type="PANTHER" id="PTHR22911">
    <property type="entry name" value="ACYL-MALONYL CONDENSING ENZYME-RELATED"/>
    <property type="match status" value="1"/>
</dbReference>
<feature type="transmembrane region" description="Helical" evidence="1">
    <location>
        <begin position="248"/>
        <end position="266"/>
    </location>
</feature>
<dbReference type="EMBL" id="JAABOO010000002">
    <property type="protein sequence ID" value="NER13900.1"/>
    <property type="molecule type" value="Genomic_DNA"/>
</dbReference>
<sequence length="270" mass="30747">MVFISTSGTLGRYIQMSPPLTIFWRAFFAAIFLFLFCKWKKVKLFEGSSKDRLPVIAGGIFLGLHWITFFYSLQLSNVAIGMLSIFTYPVFTSFLEPLLLKTRFQKIHLLLALLVLIGIFFLVPEFDFRNNYTLAVILGLFSALCYALRNIILKKRIEYHHGTALMWYQLIIISVLLSPVLFIYDLSPVTEQWPALVTLSLLTTAIGHTLFLMSFKHFSITTASIMSSAQPIYGILLGMLFLKEYPDWTTIIGGVLILSAVVIESIRSYK</sequence>
<feature type="transmembrane region" description="Helical" evidence="1">
    <location>
        <begin position="79"/>
        <end position="100"/>
    </location>
</feature>
<dbReference type="GO" id="GO:0016020">
    <property type="term" value="C:membrane"/>
    <property type="evidence" value="ECO:0007669"/>
    <property type="project" value="InterPro"/>
</dbReference>
<evidence type="ECO:0000313" key="4">
    <source>
        <dbReference type="Proteomes" id="UP000468581"/>
    </source>
</evidence>
<reference evidence="3 4" key="1">
    <citation type="submission" date="2020-01" db="EMBL/GenBank/DDBJ databases">
        <title>Leptobacterium flavescens.</title>
        <authorList>
            <person name="Wang G."/>
        </authorList>
    </citation>
    <scope>NUCLEOTIDE SEQUENCE [LARGE SCALE GENOMIC DNA]</scope>
    <source>
        <strain evidence="3 4">KCTC 22160</strain>
    </source>
</reference>
<feature type="transmembrane region" description="Helical" evidence="1">
    <location>
        <begin position="196"/>
        <end position="215"/>
    </location>
</feature>
<organism evidence="3 4">
    <name type="scientific">Leptobacterium flavescens</name>
    <dbReference type="NCBI Taxonomy" id="472055"/>
    <lineage>
        <taxon>Bacteria</taxon>
        <taxon>Pseudomonadati</taxon>
        <taxon>Bacteroidota</taxon>
        <taxon>Flavobacteriia</taxon>
        <taxon>Flavobacteriales</taxon>
        <taxon>Flavobacteriaceae</taxon>
        <taxon>Leptobacterium</taxon>
    </lineage>
</organism>
<keyword evidence="1" id="KW-1133">Transmembrane helix</keyword>
<feature type="transmembrane region" description="Helical" evidence="1">
    <location>
        <begin position="53"/>
        <end position="73"/>
    </location>
</feature>
<keyword evidence="1" id="KW-0472">Membrane</keyword>